<keyword evidence="9 10" id="KW-0472">Membrane</keyword>
<dbReference type="NCBIfam" id="TIGR00229">
    <property type="entry name" value="sensory_box"/>
    <property type="match status" value="1"/>
</dbReference>
<dbReference type="CDD" id="cd00130">
    <property type="entry name" value="PAS"/>
    <property type="match status" value="1"/>
</dbReference>
<dbReference type="Gene3D" id="3.30.450.20">
    <property type="entry name" value="PAS domain"/>
    <property type="match status" value="1"/>
</dbReference>
<comment type="catalytic activity">
    <reaction evidence="1">
        <text>ATP + protein L-histidine = ADP + protein N-phospho-L-histidine.</text>
        <dbReference type="EC" id="2.7.13.3"/>
    </reaction>
</comment>
<dbReference type="InterPro" id="IPR006189">
    <property type="entry name" value="CHASE_dom"/>
</dbReference>
<evidence type="ECO:0000256" key="9">
    <source>
        <dbReference type="ARBA" id="ARBA00023136"/>
    </source>
</evidence>
<dbReference type="SUPFAM" id="SSF55785">
    <property type="entry name" value="PYP-like sensor domain (PAS domain)"/>
    <property type="match status" value="1"/>
</dbReference>
<keyword evidence="8 10" id="KW-1133">Transmembrane helix</keyword>
<evidence type="ECO:0000256" key="2">
    <source>
        <dbReference type="ARBA" id="ARBA00004370"/>
    </source>
</evidence>
<evidence type="ECO:0000313" key="13">
    <source>
        <dbReference type="EMBL" id="PNS08068.1"/>
    </source>
</evidence>
<dbReference type="SMART" id="SM00387">
    <property type="entry name" value="HATPase_c"/>
    <property type="match status" value="1"/>
</dbReference>
<feature type="transmembrane region" description="Helical" evidence="10">
    <location>
        <begin position="311"/>
        <end position="331"/>
    </location>
</feature>
<evidence type="ECO:0000256" key="5">
    <source>
        <dbReference type="ARBA" id="ARBA00022679"/>
    </source>
</evidence>
<evidence type="ECO:0000256" key="1">
    <source>
        <dbReference type="ARBA" id="ARBA00000085"/>
    </source>
</evidence>
<dbReference type="GO" id="GO:0000156">
    <property type="term" value="F:phosphorelay response regulator activity"/>
    <property type="evidence" value="ECO:0007669"/>
    <property type="project" value="TreeGrafter"/>
</dbReference>
<dbReference type="InterPro" id="IPR050351">
    <property type="entry name" value="BphY/WalK/GraS-like"/>
</dbReference>
<dbReference type="InterPro" id="IPR000014">
    <property type="entry name" value="PAS"/>
</dbReference>
<dbReference type="PRINTS" id="PR00344">
    <property type="entry name" value="BCTRLSENSOR"/>
</dbReference>
<dbReference type="Pfam" id="PF03924">
    <property type="entry name" value="CHASE"/>
    <property type="match status" value="1"/>
</dbReference>
<evidence type="ECO:0000256" key="3">
    <source>
        <dbReference type="ARBA" id="ARBA00012438"/>
    </source>
</evidence>
<dbReference type="InterPro" id="IPR036890">
    <property type="entry name" value="HATPase_C_sf"/>
</dbReference>
<dbReference type="PROSITE" id="PS50109">
    <property type="entry name" value="HIS_KIN"/>
    <property type="match status" value="1"/>
</dbReference>
<dbReference type="InterPro" id="IPR036097">
    <property type="entry name" value="HisK_dim/P_sf"/>
</dbReference>
<dbReference type="InterPro" id="IPR013656">
    <property type="entry name" value="PAS_4"/>
</dbReference>
<dbReference type="EMBL" id="NPZB01000002">
    <property type="protein sequence ID" value="PNS08068.1"/>
    <property type="molecule type" value="Genomic_DNA"/>
</dbReference>
<dbReference type="CDD" id="cd00082">
    <property type="entry name" value="HisKA"/>
    <property type="match status" value="1"/>
</dbReference>
<comment type="caution">
    <text evidence="13">The sequence shown here is derived from an EMBL/GenBank/DDBJ whole genome shotgun (WGS) entry which is preliminary data.</text>
</comment>
<evidence type="ECO:0000259" key="12">
    <source>
        <dbReference type="PROSITE" id="PS50839"/>
    </source>
</evidence>
<protein>
    <recommendedName>
        <fullName evidence="3">histidine kinase</fullName>
        <ecNumber evidence="3">2.7.13.3</ecNumber>
    </recommendedName>
</protein>
<feature type="transmembrane region" description="Helical" evidence="10">
    <location>
        <begin position="15"/>
        <end position="35"/>
    </location>
</feature>
<feature type="domain" description="Histidine kinase" evidence="11">
    <location>
        <begin position="500"/>
        <end position="710"/>
    </location>
</feature>
<dbReference type="RefSeq" id="WP_103075698.1">
    <property type="nucleotide sequence ID" value="NZ_NPZB01000002.1"/>
</dbReference>
<dbReference type="InterPro" id="IPR003661">
    <property type="entry name" value="HisK_dim/P_dom"/>
</dbReference>
<reference evidence="13 14" key="1">
    <citation type="submission" date="2017-08" db="EMBL/GenBank/DDBJ databases">
        <title>Lysobacter sylvestris genome.</title>
        <authorList>
            <person name="Zhang D.-C."/>
            <person name="Albuquerque L."/>
            <person name="Franca L."/>
            <person name="Froufe H.J.C."/>
            <person name="Barroso C."/>
            <person name="Egas C."/>
            <person name="Da Costa M."/>
            <person name="Margesin R."/>
        </authorList>
    </citation>
    <scope>NUCLEOTIDE SEQUENCE [LARGE SCALE GENOMIC DNA]</scope>
    <source>
        <strain evidence="13 14">AM20-91</strain>
    </source>
</reference>
<dbReference type="GO" id="GO:0000155">
    <property type="term" value="F:phosphorelay sensor kinase activity"/>
    <property type="evidence" value="ECO:0007669"/>
    <property type="project" value="InterPro"/>
</dbReference>
<dbReference type="Pfam" id="PF08448">
    <property type="entry name" value="PAS_4"/>
    <property type="match status" value="1"/>
</dbReference>
<comment type="subcellular location">
    <subcellularLocation>
        <location evidence="2">Membrane</location>
    </subcellularLocation>
</comment>
<evidence type="ECO:0000313" key="14">
    <source>
        <dbReference type="Proteomes" id="UP000236220"/>
    </source>
</evidence>
<dbReference type="InterPro" id="IPR035965">
    <property type="entry name" value="PAS-like_dom_sf"/>
</dbReference>
<dbReference type="GO" id="GO:0030295">
    <property type="term" value="F:protein kinase activator activity"/>
    <property type="evidence" value="ECO:0007669"/>
    <property type="project" value="TreeGrafter"/>
</dbReference>
<dbReference type="GO" id="GO:0005886">
    <property type="term" value="C:plasma membrane"/>
    <property type="evidence" value="ECO:0007669"/>
    <property type="project" value="UniProtKB-ARBA"/>
</dbReference>
<dbReference type="GO" id="GO:0007234">
    <property type="term" value="P:osmosensory signaling via phosphorelay pathway"/>
    <property type="evidence" value="ECO:0007669"/>
    <property type="project" value="TreeGrafter"/>
</dbReference>
<keyword evidence="7" id="KW-0418">Kinase</keyword>
<dbReference type="Gene3D" id="3.30.565.10">
    <property type="entry name" value="Histidine kinase-like ATPase, C-terminal domain"/>
    <property type="match status" value="1"/>
</dbReference>
<gene>
    <name evidence="13" type="ORF">Lysil_2244</name>
</gene>
<name>A0A2K1PZ44_9GAMM</name>
<dbReference type="Gene3D" id="1.10.287.130">
    <property type="match status" value="1"/>
</dbReference>
<evidence type="ECO:0000256" key="6">
    <source>
        <dbReference type="ARBA" id="ARBA00022692"/>
    </source>
</evidence>
<dbReference type="InterPro" id="IPR005467">
    <property type="entry name" value="His_kinase_dom"/>
</dbReference>
<keyword evidence="4" id="KW-0597">Phosphoprotein</keyword>
<dbReference type="InterPro" id="IPR004358">
    <property type="entry name" value="Sig_transdc_His_kin-like_C"/>
</dbReference>
<organism evidence="13 14">
    <name type="scientific">Solilutibacter silvestris</name>
    <dbReference type="NCBI Taxonomy" id="1645665"/>
    <lineage>
        <taxon>Bacteria</taxon>
        <taxon>Pseudomonadati</taxon>
        <taxon>Pseudomonadota</taxon>
        <taxon>Gammaproteobacteria</taxon>
        <taxon>Lysobacterales</taxon>
        <taxon>Lysobacteraceae</taxon>
        <taxon>Solilutibacter</taxon>
    </lineage>
</organism>
<evidence type="ECO:0000256" key="4">
    <source>
        <dbReference type="ARBA" id="ARBA00022553"/>
    </source>
</evidence>
<dbReference type="PANTHER" id="PTHR42878:SF15">
    <property type="entry name" value="BACTERIOPHYTOCHROME"/>
    <property type="match status" value="1"/>
</dbReference>
<dbReference type="PANTHER" id="PTHR42878">
    <property type="entry name" value="TWO-COMPONENT HISTIDINE KINASE"/>
    <property type="match status" value="1"/>
</dbReference>
<dbReference type="PROSITE" id="PS50839">
    <property type="entry name" value="CHASE"/>
    <property type="match status" value="1"/>
</dbReference>
<evidence type="ECO:0000256" key="8">
    <source>
        <dbReference type="ARBA" id="ARBA00022989"/>
    </source>
</evidence>
<dbReference type="SUPFAM" id="SSF47384">
    <property type="entry name" value="Homodimeric domain of signal transducing histidine kinase"/>
    <property type="match status" value="1"/>
</dbReference>
<dbReference type="OrthoDB" id="9808408at2"/>
<keyword evidence="6 10" id="KW-0812">Transmembrane</keyword>
<dbReference type="Gene3D" id="3.30.450.350">
    <property type="entry name" value="CHASE domain"/>
    <property type="match status" value="1"/>
</dbReference>
<evidence type="ECO:0000256" key="7">
    <source>
        <dbReference type="ARBA" id="ARBA00022777"/>
    </source>
</evidence>
<dbReference type="InterPro" id="IPR042240">
    <property type="entry name" value="CHASE_sf"/>
</dbReference>
<dbReference type="AlphaFoldDB" id="A0A2K1PZ44"/>
<dbReference type="EC" id="2.7.13.3" evidence="3"/>
<dbReference type="FunFam" id="3.30.565.10:FF:000006">
    <property type="entry name" value="Sensor histidine kinase WalK"/>
    <property type="match status" value="1"/>
</dbReference>
<feature type="domain" description="CHASE" evidence="12">
    <location>
        <begin position="145"/>
        <end position="248"/>
    </location>
</feature>
<dbReference type="Proteomes" id="UP000236220">
    <property type="component" value="Unassembled WGS sequence"/>
</dbReference>
<dbReference type="SMART" id="SM00091">
    <property type="entry name" value="PAS"/>
    <property type="match status" value="1"/>
</dbReference>
<dbReference type="Pfam" id="PF00512">
    <property type="entry name" value="HisKA"/>
    <property type="match status" value="1"/>
</dbReference>
<sequence>MPSQNEAADHFNQQAPVLFGVLAWICATVMVLLVWRNEQAIAQRESMVELNSEAVLVESLVKQRLDAMELIMRGGASLISGNTLPTADQWQGYVSGLDLGQRYSAVLGIGYGPYINRADLPRFQQDWRDRTGELISIRPWGVRAEYAPVLFLATSGPGQEKLLGLDMYVEATRHEAMQRAMESGRPWLSGPVTLYRDTTAVPSMIFYTPVYRGGVRPMTVAARRAEMNGWVYIPFRVQQFLDMTVKSVGRKMKLRISDETDTRRELVIAEDPGLTGRGAWKLISRSVPLYGRILRLDFFGDADVGIERSAWVLWGGLPLALAAGVITFLLARTQARAQVLARDMTRAQARSEALFRSAMVHSGIGMALLDDKARVVEVNPAFTQLFELGADALRGTHFSDLLDQGSVGPAEQGEQNGMRQEIRRFARRNGELRHVSLVYGKIPQGDGVDVKLLVQAEDISERVRNEARIRALNRTLELRVDARTRELSEANHQLETFAYSVSHDLRAPLRAIDGFSRLLSERHATVLDDVAQGYLARIRNGARRMDDLIGAILKISRIGRGELQRHPIDLSALAQDVVEELAATDPQRNFEVEIEPGLEVVGDPSLVRTLMQNLIGNAWKFTQGRDPARIHFGRDQGSYFVEDNGVGFEPAYAGKLFQPFQRLHGESEFAGHGIGLATVRRIVERHGGTIHAQGEVDRGARFIFTLPDVPVDHDDYHV</sequence>
<dbReference type="Pfam" id="PF02518">
    <property type="entry name" value="HATPase_c"/>
    <property type="match status" value="1"/>
</dbReference>
<evidence type="ECO:0000259" key="11">
    <source>
        <dbReference type="PROSITE" id="PS50109"/>
    </source>
</evidence>
<dbReference type="SUPFAM" id="SSF55874">
    <property type="entry name" value="ATPase domain of HSP90 chaperone/DNA topoisomerase II/histidine kinase"/>
    <property type="match status" value="1"/>
</dbReference>
<dbReference type="SMART" id="SM01079">
    <property type="entry name" value="CHASE"/>
    <property type="match status" value="1"/>
</dbReference>
<evidence type="ECO:0000256" key="10">
    <source>
        <dbReference type="SAM" id="Phobius"/>
    </source>
</evidence>
<dbReference type="SMART" id="SM00388">
    <property type="entry name" value="HisKA"/>
    <property type="match status" value="1"/>
</dbReference>
<dbReference type="InterPro" id="IPR003594">
    <property type="entry name" value="HATPase_dom"/>
</dbReference>
<accession>A0A2K1PZ44</accession>
<proteinExistence type="predicted"/>
<keyword evidence="14" id="KW-1185">Reference proteome</keyword>
<keyword evidence="5" id="KW-0808">Transferase</keyword>